<dbReference type="AlphaFoldDB" id="A0A1C4BS75"/>
<reference evidence="3" key="1">
    <citation type="submission" date="2016-08" db="EMBL/GenBank/DDBJ databases">
        <authorList>
            <person name="Varghese N."/>
            <person name="Submissions Spin"/>
        </authorList>
    </citation>
    <scope>NUCLEOTIDE SEQUENCE [LARGE SCALE GENOMIC DNA]</scope>
    <source>
        <strain evidence="3">REICA_082</strain>
    </source>
</reference>
<organism evidence="2 3">
    <name type="scientific">Kosakonia oryzendophytica</name>
    <dbReference type="NCBI Taxonomy" id="1005665"/>
    <lineage>
        <taxon>Bacteria</taxon>
        <taxon>Pseudomonadati</taxon>
        <taxon>Pseudomonadota</taxon>
        <taxon>Gammaproteobacteria</taxon>
        <taxon>Enterobacterales</taxon>
        <taxon>Enterobacteriaceae</taxon>
        <taxon>Kosakonia</taxon>
    </lineage>
</organism>
<protein>
    <submittedName>
        <fullName evidence="2">Uncharacterized protein</fullName>
    </submittedName>
</protein>
<evidence type="ECO:0000256" key="1">
    <source>
        <dbReference type="SAM" id="Phobius"/>
    </source>
</evidence>
<name>A0A1C4BS75_9ENTR</name>
<keyword evidence="1" id="KW-0472">Membrane</keyword>
<keyword evidence="3" id="KW-1185">Reference proteome</keyword>
<gene>
    <name evidence="2" type="ORF">GA0061071_105296</name>
</gene>
<keyword evidence="1" id="KW-0812">Transmembrane</keyword>
<accession>A0A1C4BS75</accession>
<proteinExistence type="predicted"/>
<feature type="transmembrane region" description="Helical" evidence="1">
    <location>
        <begin position="48"/>
        <end position="69"/>
    </location>
</feature>
<keyword evidence="1" id="KW-1133">Transmembrane helix</keyword>
<dbReference type="Proteomes" id="UP000198975">
    <property type="component" value="Unassembled WGS sequence"/>
</dbReference>
<evidence type="ECO:0000313" key="3">
    <source>
        <dbReference type="Proteomes" id="UP000198975"/>
    </source>
</evidence>
<dbReference type="EMBL" id="FMAY01000005">
    <property type="protein sequence ID" value="SCC09756.1"/>
    <property type="molecule type" value="Genomic_DNA"/>
</dbReference>
<sequence length="70" mass="8239">MQNVYRTRKGKNGRRGKPDNVLIERESMPNNGAVHYFMLFNIIYIMRTYMYSDGIRLFAVMIIVLVVLLP</sequence>
<evidence type="ECO:0000313" key="2">
    <source>
        <dbReference type="EMBL" id="SCC09756.1"/>
    </source>
</evidence>